<keyword evidence="3" id="KW-1185">Reference proteome</keyword>
<keyword evidence="1" id="KW-0812">Transmembrane</keyword>
<evidence type="ECO:0000313" key="2">
    <source>
        <dbReference type="EMBL" id="MEX6689849.1"/>
    </source>
</evidence>
<gene>
    <name evidence="2" type="ORF">QTN47_20245</name>
</gene>
<dbReference type="InterPro" id="IPR043727">
    <property type="entry name" value="Lmo0937-like"/>
</dbReference>
<dbReference type="Pfam" id="PF18919">
    <property type="entry name" value="DUF5670"/>
    <property type="match status" value="1"/>
</dbReference>
<feature type="transmembrane region" description="Helical" evidence="1">
    <location>
        <begin position="5"/>
        <end position="23"/>
    </location>
</feature>
<comment type="caution">
    <text evidence="2">The sequence shown here is derived from an EMBL/GenBank/DDBJ whole genome shotgun (WGS) entry which is preliminary data.</text>
</comment>
<evidence type="ECO:0000313" key="3">
    <source>
        <dbReference type="Proteomes" id="UP001560573"/>
    </source>
</evidence>
<protein>
    <submittedName>
        <fullName evidence="2">DUF5670 family protein</fullName>
    </submittedName>
</protein>
<accession>A0ABV3ZL39</accession>
<evidence type="ECO:0000256" key="1">
    <source>
        <dbReference type="SAM" id="Phobius"/>
    </source>
</evidence>
<dbReference type="Proteomes" id="UP001560573">
    <property type="component" value="Unassembled WGS sequence"/>
</dbReference>
<keyword evidence="1" id="KW-1133">Transmembrane helix</keyword>
<proteinExistence type="predicted"/>
<dbReference type="EMBL" id="JAULBC010000007">
    <property type="protein sequence ID" value="MEX6689849.1"/>
    <property type="molecule type" value="Genomic_DNA"/>
</dbReference>
<keyword evidence="1" id="KW-0472">Membrane</keyword>
<dbReference type="RefSeq" id="WP_369331256.1">
    <property type="nucleotide sequence ID" value="NZ_JAULBC010000007.1"/>
</dbReference>
<sequence length="51" mass="5773">MKGILFFIGIILVIAWIFGFIVYHTASALIHLLIFFAVLSFIFGGLSKRRT</sequence>
<feature type="transmembrane region" description="Helical" evidence="1">
    <location>
        <begin position="29"/>
        <end position="46"/>
    </location>
</feature>
<name>A0ABV3ZL39_9BACT</name>
<reference evidence="2 3" key="1">
    <citation type="submission" date="2023-07" db="EMBL/GenBank/DDBJ databases">
        <authorList>
            <person name="Lian W.-H."/>
        </authorList>
    </citation>
    <scope>NUCLEOTIDE SEQUENCE [LARGE SCALE GENOMIC DNA]</scope>
    <source>
        <strain evidence="2 3">SYSU DXS3180</strain>
    </source>
</reference>
<organism evidence="2 3">
    <name type="scientific">Danxiaibacter flavus</name>
    <dbReference type="NCBI Taxonomy" id="3049108"/>
    <lineage>
        <taxon>Bacteria</taxon>
        <taxon>Pseudomonadati</taxon>
        <taxon>Bacteroidota</taxon>
        <taxon>Chitinophagia</taxon>
        <taxon>Chitinophagales</taxon>
        <taxon>Chitinophagaceae</taxon>
        <taxon>Danxiaibacter</taxon>
    </lineage>
</organism>